<dbReference type="GO" id="GO:0070573">
    <property type="term" value="F:metallodipeptidase activity"/>
    <property type="evidence" value="ECO:0007669"/>
    <property type="project" value="InterPro"/>
</dbReference>
<dbReference type="PROSITE" id="PS51365">
    <property type="entry name" value="RENAL_DIPEPTIDASE_2"/>
    <property type="match status" value="1"/>
</dbReference>
<feature type="compositionally biased region" description="Basic and acidic residues" evidence="1">
    <location>
        <begin position="412"/>
        <end position="421"/>
    </location>
</feature>
<dbReference type="PANTHER" id="PTHR10443">
    <property type="entry name" value="MICROSOMAL DIPEPTIDASE"/>
    <property type="match status" value="1"/>
</dbReference>
<evidence type="ECO:0000256" key="1">
    <source>
        <dbReference type="SAM" id="MobiDB-lite"/>
    </source>
</evidence>
<sequence length="442" mass="50156">MKIHFFPGHHFLRELSSILFLSMLLPPASMQAEQPVRKPVVLTERARKLHQQCLVIDGHNDLPWTMRQKAASSFKQADISSPQPQFHTDIPRLRQGNVGAQFWSAYVPSETRKERRAAHDTLEQIDLIHRMIKRYPETFEMAATADDIERIHKSGKIASMIGVEGGHSIENSLSLLRIFYGLGVRYMTLTHSDSLDWADSATDEAKSQGLSPFGEEVVLSMNRLGMLVDISHVSQETMDDVLRVSQAPIIASHSSARAIADHVRNVPDEILVKVKKNGGIVMVNYFSGFVVPESAKQMTDMFQKRRELKQKFSKETEFRREYNQWKSKQKMKPGTIHDVVDHIDHIVKVAGVEHVGIGSDFDGVSSLPIQLEDVATYPLITQALLDRGYSDQQIKQIMGENLMRVLREAERVAKHLQKSENESENTESDSEKTKKTLPKLRK</sequence>
<dbReference type="AlphaFoldDB" id="A0A517VUG3"/>
<dbReference type="InterPro" id="IPR032466">
    <property type="entry name" value="Metal_Hydrolase"/>
</dbReference>
<dbReference type="Gene3D" id="3.20.20.140">
    <property type="entry name" value="Metal-dependent hydrolases"/>
    <property type="match status" value="1"/>
</dbReference>
<reference evidence="2 3" key="1">
    <citation type="submission" date="2019-03" db="EMBL/GenBank/DDBJ databases">
        <title>Deep-cultivation of Planctomycetes and their phenomic and genomic characterization uncovers novel biology.</title>
        <authorList>
            <person name="Wiegand S."/>
            <person name="Jogler M."/>
            <person name="Boedeker C."/>
            <person name="Pinto D."/>
            <person name="Vollmers J."/>
            <person name="Rivas-Marin E."/>
            <person name="Kohn T."/>
            <person name="Peeters S.H."/>
            <person name="Heuer A."/>
            <person name="Rast P."/>
            <person name="Oberbeckmann S."/>
            <person name="Bunk B."/>
            <person name="Jeske O."/>
            <person name="Meyerdierks A."/>
            <person name="Storesund J.E."/>
            <person name="Kallscheuer N."/>
            <person name="Luecker S."/>
            <person name="Lage O.M."/>
            <person name="Pohl T."/>
            <person name="Merkel B.J."/>
            <person name="Hornburger P."/>
            <person name="Mueller R.-W."/>
            <person name="Bruemmer F."/>
            <person name="Labrenz M."/>
            <person name="Spormann A.M."/>
            <person name="Op den Camp H."/>
            <person name="Overmann J."/>
            <person name="Amann R."/>
            <person name="Jetten M.S.M."/>
            <person name="Mascher T."/>
            <person name="Medema M.H."/>
            <person name="Devos D.P."/>
            <person name="Kaster A.-K."/>
            <person name="Ovreas L."/>
            <person name="Rohde M."/>
            <person name="Galperin M.Y."/>
            <person name="Jogler C."/>
        </authorList>
    </citation>
    <scope>NUCLEOTIDE SEQUENCE [LARGE SCALE GENOMIC DNA]</scope>
    <source>
        <strain evidence="2 3">V144</strain>
    </source>
</reference>
<dbReference type="Pfam" id="PF01244">
    <property type="entry name" value="Peptidase_M19"/>
    <property type="match status" value="1"/>
</dbReference>
<dbReference type="SUPFAM" id="SSF51556">
    <property type="entry name" value="Metallo-dependent hydrolases"/>
    <property type="match status" value="1"/>
</dbReference>
<dbReference type="PROSITE" id="PS00869">
    <property type="entry name" value="RENAL_DIPEPTIDASE_1"/>
    <property type="match status" value="1"/>
</dbReference>
<dbReference type="InterPro" id="IPR000180">
    <property type="entry name" value="Dipep_AS"/>
</dbReference>
<dbReference type="KEGG" id="gaw:V144x_20780"/>
<dbReference type="EMBL" id="CP037920">
    <property type="protein sequence ID" value="QDT96620.1"/>
    <property type="molecule type" value="Genomic_DNA"/>
</dbReference>
<name>A0A517VUG3_9PLAN</name>
<accession>A0A517VUG3</accession>
<proteinExistence type="predicted"/>
<dbReference type="PANTHER" id="PTHR10443:SF12">
    <property type="entry name" value="DIPEPTIDASE"/>
    <property type="match status" value="1"/>
</dbReference>
<protein>
    <submittedName>
        <fullName evidence="2">Membrane dipeptidase (Peptidase family M19)</fullName>
    </submittedName>
</protein>
<dbReference type="Proteomes" id="UP000318704">
    <property type="component" value="Chromosome"/>
</dbReference>
<evidence type="ECO:0000313" key="2">
    <source>
        <dbReference type="EMBL" id="QDT96620.1"/>
    </source>
</evidence>
<evidence type="ECO:0000313" key="3">
    <source>
        <dbReference type="Proteomes" id="UP000318704"/>
    </source>
</evidence>
<dbReference type="RefSeq" id="WP_232102776.1">
    <property type="nucleotide sequence ID" value="NZ_CP037920.1"/>
</dbReference>
<dbReference type="InterPro" id="IPR008257">
    <property type="entry name" value="Pept_M19"/>
</dbReference>
<gene>
    <name evidence="2" type="ORF">V144x_20780</name>
</gene>
<dbReference type="GO" id="GO:0006508">
    <property type="term" value="P:proteolysis"/>
    <property type="evidence" value="ECO:0007669"/>
    <property type="project" value="InterPro"/>
</dbReference>
<dbReference type="CDD" id="cd01301">
    <property type="entry name" value="rDP_like"/>
    <property type="match status" value="1"/>
</dbReference>
<organism evidence="2 3">
    <name type="scientific">Gimesia aquarii</name>
    <dbReference type="NCBI Taxonomy" id="2527964"/>
    <lineage>
        <taxon>Bacteria</taxon>
        <taxon>Pseudomonadati</taxon>
        <taxon>Planctomycetota</taxon>
        <taxon>Planctomycetia</taxon>
        <taxon>Planctomycetales</taxon>
        <taxon>Planctomycetaceae</taxon>
        <taxon>Gimesia</taxon>
    </lineage>
</organism>
<feature type="region of interest" description="Disordered" evidence="1">
    <location>
        <begin position="412"/>
        <end position="442"/>
    </location>
</feature>